<keyword evidence="1" id="KW-0805">Transcription regulation</keyword>
<dbReference type="InterPro" id="IPR050109">
    <property type="entry name" value="HTH-type_TetR-like_transc_reg"/>
</dbReference>
<dbReference type="InterPro" id="IPR023772">
    <property type="entry name" value="DNA-bd_HTH_TetR-type_CS"/>
</dbReference>
<evidence type="ECO:0000256" key="2">
    <source>
        <dbReference type="ARBA" id="ARBA00023125"/>
    </source>
</evidence>
<comment type="caution">
    <text evidence="6">The sequence shown here is derived from an EMBL/GenBank/DDBJ whole genome shotgun (WGS) entry which is preliminary data.</text>
</comment>
<dbReference type="RefSeq" id="WP_301142154.1">
    <property type="nucleotide sequence ID" value="NZ_JAUHQA010000001.1"/>
</dbReference>
<accession>A0ABT8GGY5</accession>
<dbReference type="InterPro" id="IPR036271">
    <property type="entry name" value="Tet_transcr_reg_TetR-rel_C_sf"/>
</dbReference>
<dbReference type="InterPro" id="IPR001647">
    <property type="entry name" value="HTH_TetR"/>
</dbReference>
<evidence type="ECO:0000313" key="7">
    <source>
        <dbReference type="Proteomes" id="UP001172708"/>
    </source>
</evidence>
<dbReference type="PROSITE" id="PS50977">
    <property type="entry name" value="HTH_TETR_2"/>
    <property type="match status" value="1"/>
</dbReference>
<gene>
    <name evidence="6" type="ORF">QQX02_07170</name>
</gene>
<evidence type="ECO:0000313" key="6">
    <source>
        <dbReference type="EMBL" id="MDN4480701.1"/>
    </source>
</evidence>
<dbReference type="EMBL" id="JAUHQA010000001">
    <property type="protein sequence ID" value="MDN4480701.1"/>
    <property type="molecule type" value="Genomic_DNA"/>
</dbReference>
<evidence type="ECO:0000256" key="1">
    <source>
        <dbReference type="ARBA" id="ARBA00023015"/>
    </source>
</evidence>
<proteinExistence type="predicted"/>
<evidence type="ECO:0000256" key="4">
    <source>
        <dbReference type="PROSITE-ProRule" id="PRU00335"/>
    </source>
</evidence>
<keyword evidence="2 4" id="KW-0238">DNA-binding</keyword>
<keyword evidence="3" id="KW-0804">Transcription</keyword>
<dbReference type="Pfam" id="PF00440">
    <property type="entry name" value="TetR_N"/>
    <property type="match status" value="1"/>
</dbReference>
<evidence type="ECO:0000256" key="3">
    <source>
        <dbReference type="ARBA" id="ARBA00023163"/>
    </source>
</evidence>
<dbReference type="PANTHER" id="PTHR30055">
    <property type="entry name" value="HTH-TYPE TRANSCRIPTIONAL REGULATOR RUTR"/>
    <property type="match status" value="1"/>
</dbReference>
<sequence>MPRPASDKRERLTEAAITLARAHGLEATTLAAIATEAGVAQGSVYYYFKTKADVAQAVADGVAESLASARSTLGPEPTDALVGFLGAYVDDAAAICAHGSLLATASAGTGSDRAHREAIDWLAERFGDLGFAAEAARARAVHLLAGIEGGAALAHALNDLSPLEREATHLGRWVANASA</sequence>
<dbReference type="SUPFAM" id="SSF48498">
    <property type="entry name" value="Tetracyclin repressor-like, C-terminal domain"/>
    <property type="match status" value="1"/>
</dbReference>
<dbReference type="SUPFAM" id="SSF46689">
    <property type="entry name" value="Homeodomain-like"/>
    <property type="match status" value="1"/>
</dbReference>
<protein>
    <submittedName>
        <fullName evidence="6">TetR family transcriptional regulator</fullName>
    </submittedName>
</protein>
<dbReference type="InterPro" id="IPR009057">
    <property type="entry name" value="Homeodomain-like_sf"/>
</dbReference>
<dbReference type="PRINTS" id="PR00455">
    <property type="entry name" value="HTHTETR"/>
</dbReference>
<dbReference type="Proteomes" id="UP001172708">
    <property type="component" value="Unassembled WGS sequence"/>
</dbReference>
<dbReference type="PANTHER" id="PTHR30055:SF234">
    <property type="entry name" value="HTH-TYPE TRANSCRIPTIONAL REGULATOR BETI"/>
    <property type="match status" value="1"/>
</dbReference>
<organism evidence="6 7">
    <name type="scientific">Demequina muriae</name>
    <dbReference type="NCBI Taxonomy" id="3051664"/>
    <lineage>
        <taxon>Bacteria</taxon>
        <taxon>Bacillati</taxon>
        <taxon>Actinomycetota</taxon>
        <taxon>Actinomycetes</taxon>
        <taxon>Micrococcales</taxon>
        <taxon>Demequinaceae</taxon>
        <taxon>Demequina</taxon>
    </lineage>
</organism>
<feature type="DNA-binding region" description="H-T-H motif" evidence="4">
    <location>
        <begin position="29"/>
        <end position="48"/>
    </location>
</feature>
<reference evidence="6" key="1">
    <citation type="submission" date="2023-06" db="EMBL/GenBank/DDBJ databases">
        <title>Egi l300058.</title>
        <authorList>
            <person name="Gao L."/>
            <person name="Fang B.-Z."/>
            <person name="Li W.-J."/>
        </authorList>
    </citation>
    <scope>NUCLEOTIDE SEQUENCE</scope>
    <source>
        <strain evidence="6">EGI L300058</strain>
    </source>
</reference>
<feature type="domain" description="HTH tetR-type" evidence="5">
    <location>
        <begin position="6"/>
        <end position="66"/>
    </location>
</feature>
<name>A0ABT8GGY5_9MICO</name>
<keyword evidence="7" id="KW-1185">Reference proteome</keyword>
<dbReference type="Gene3D" id="1.10.357.10">
    <property type="entry name" value="Tetracycline Repressor, domain 2"/>
    <property type="match status" value="1"/>
</dbReference>
<dbReference type="PROSITE" id="PS01081">
    <property type="entry name" value="HTH_TETR_1"/>
    <property type="match status" value="1"/>
</dbReference>
<evidence type="ECO:0000259" key="5">
    <source>
        <dbReference type="PROSITE" id="PS50977"/>
    </source>
</evidence>